<evidence type="ECO:0000313" key="1">
    <source>
        <dbReference type="EMBL" id="SCU91708.1"/>
    </source>
</evidence>
<dbReference type="Proteomes" id="UP000191024">
    <property type="component" value="Chromosome E"/>
</dbReference>
<gene>
    <name evidence="1" type="ORF">LAMI_0E06942G</name>
</gene>
<dbReference type="EMBL" id="LT598465">
    <property type="protein sequence ID" value="SCU91708.1"/>
    <property type="molecule type" value="Genomic_DNA"/>
</dbReference>
<dbReference type="InterPro" id="IPR053060">
    <property type="entry name" value="Cytokinesis_Signaling_Reg"/>
</dbReference>
<dbReference type="OrthoDB" id="4001642at2759"/>
<protein>
    <submittedName>
        <fullName evidence="1">LAMI_0E06942g1_1</fullName>
    </submittedName>
</protein>
<name>A0A1G4JM57_9SACH</name>
<dbReference type="GO" id="GO:0000935">
    <property type="term" value="C:division septum"/>
    <property type="evidence" value="ECO:0007669"/>
    <property type="project" value="TreeGrafter"/>
</dbReference>
<proteinExistence type="predicted"/>
<sequence length="435" mass="49245">MTFPVISLKPSYNSIIRGCPGLAETLPRLECELRIRSNDGKPFVLSNIEVIFRTIESLNSSGHSFSSKPKLEKETVHCRKNIKVSDKRLIGIDVPITIAIPEGIKQTNLNPKFGQCYSVLECTAYYFLNAGTTTPLKRSFFSYVNVERFDVFASLKDPKPLRRQQTSPDGKFVVKYTFNNSLVTVDDLLQVEVEIIPNLSALGSHATQKIFNKKSKFKSMTCEFKELLEVHDAHVDFKENLLKSTNRTFNETIGASGIKVQSEIRICTRNELFKQYEQSMSEPAVLFRLPNHEPDLTTVPKTVLLKNKNRAIPYNYHTSVTTRGSLFSITHAVTLRLKISNAKDFEMTQPIEVTPWLAPHTKHIAGVVAQEREIARNARAFYESFGGLTRNKHTGELEYPSLPPVVYTADRNTLVHHGILYSISSEQPQRIPVIE</sequence>
<dbReference type="GO" id="GO:0000917">
    <property type="term" value="P:division septum assembly"/>
    <property type="evidence" value="ECO:0007669"/>
    <property type="project" value="TreeGrafter"/>
</dbReference>
<dbReference type="PANTHER" id="PTHR36419">
    <property type="entry name" value="ARRESTIN FAMILY PROTEIN 1"/>
    <property type="match status" value="1"/>
</dbReference>
<reference evidence="1 2" key="1">
    <citation type="submission" date="2016-03" db="EMBL/GenBank/DDBJ databases">
        <authorList>
            <person name="Devillers H."/>
        </authorList>
    </citation>
    <scope>NUCLEOTIDE SEQUENCE [LARGE SCALE GENOMIC DNA]</scope>
    <source>
        <strain evidence="1">CBS 11717</strain>
    </source>
</reference>
<dbReference type="PANTHER" id="PTHR36419:SF1">
    <property type="entry name" value="RHO1 GEF LOCALIZING PROTEIN 1"/>
    <property type="match status" value="1"/>
</dbReference>
<dbReference type="STRING" id="1230905.A0A1G4JM57"/>
<evidence type="ECO:0000313" key="2">
    <source>
        <dbReference type="Proteomes" id="UP000191024"/>
    </source>
</evidence>
<dbReference type="AlphaFoldDB" id="A0A1G4JM57"/>
<accession>A0A1G4JM57</accession>
<keyword evidence="2" id="KW-1185">Reference proteome</keyword>
<organism evidence="1 2">
    <name type="scientific">Lachancea mirantina</name>
    <dbReference type="NCBI Taxonomy" id="1230905"/>
    <lineage>
        <taxon>Eukaryota</taxon>
        <taxon>Fungi</taxon>
        <taxon>Dikarya</taxon>
        <taxon>Ascomycota</taxon>
        <taxon>Saccharomycotina</taxon>
        <taxon>Saccharomycetes</taxon>
        <taxon>Saccharomycetales</taxon>
        <taxon>Saccharomycetaceae</taxon>
        <taxon>Lachancea</taxon>
    </lineage>
</organism>